<proteinExistence type="predicted"/>
<name>A0AAW4LC89_9BACT</name>
<organism evidence="2 3">
    <name type="scientific">Geoanaerobacter pelophilus</name>
    <dbReference type="NCBI Taxonomy" id="60036"/>
    <lineage>
        <taxon>Bacteria</taxon>
        <taxon>Pseudomonadati</taxon>
        <taxon>Thermodesulfobacteriota</taxon>
        <taxon>Desulfuromonadia</taxon>
        <taxon>Geobacterales</taxon>
        <taxon>Geobacteraceae</taxon>
        <taxon>Geoanaerobacter</taxon>
    </lineage>
</organism>
<dbReference type="GO" id="GO:0035438">
    <property type="term" value="F:cyclic-di-GMP binding"/>
    <property type="evidence" value="ECO:0007669"/>
    <property type="project" value="InterPro"/>
</dbReference>
<dbReference type="AlphaFoldDB" id="A0AAW4LC89"/>
<sequence length="126" mass="14274">MEKRNFSRITFNVGTVIKWQDKSLKGEVENLSLQGMLARITDPLPTGEEVEITIYLTGVSPQIPINLQGEVIRSSEEGLALKFIKMNTDSFIHLRNIMAHNTGDSSKVMDELFSFIKHKQESVDNH</sequence>
<feature type="domain" description="PilZ" evidence="1">
    <location>
        <begin position="2"/>
        <end position="98"/>
    </location>
</feature>
<gene>
    <name evidence="2" type="ORF">KI809_14330</name>
</gene>
<evidence type="ECO:0000313" key="3">
    <source>
        <dbReference type="Proteomes" id="UP000811899"/>
    </source>
</evidence>
<comment type="caution">
    <text evidence="2">The sequence shown here is derived from an EMBL/GenBank/DDBJ whole genome shotgun (WGS) entry which is preliminary data.</text>
</comment>
<dbReference type="Gene3D" id="2.40.10.220">
    <property type="entry name" value="predicted glycosyltransferase like domains"/>
    <property type="match status" value="1"/>
</dbReference>
<dbReference type="Proteomes" id="UP000811899">
    <property type="component" value="Unassembled WGS sequence"/>
</dbReference>
<dbReference type="EMBL" id="JAHCVJ010000006">
    <property type="protein sequence ID" value="MBT0665482.1"/>
    <property type="molecule type" value="Genomic_DNA"/>
</dbReference>
<dbReference type="RefSeq" id="WP_214172262.1">
    <property type="nucleotide sequence ID" value="NZ_JAHCVJ010000006.1"/>
</dbReference>
<accession>A0AAW4LC89</accession>
<dbReference type="InterPro" id="IPR009875">
    <property type="entry name" value="PilZ_domain"/>
</dbReference>
<keyword evidence="3" id="KW-1185">Reference proteome</keyword>
<evidence type="ECO:0000259" key="1">
    <source>
        <dbReference type="Pfam" id="PF07238"/>
    </source>
</evidence>
<evidence type="ECO:0000313" key="2">
    <source>
        <dbReference type="EMBL" id="MBT0665482.1"/>
    </source>
</evidence>
<reference evidence="2 3" key="1">
    <citation type="submission" date="2021-05" db="EMBL/GenBank/DDBJ databases">
        <title>The draft genome of Geobacter pelophilus DSM 12255.</title>
        <authorList>
            <person name="Xu Z."/>
            <person name="Masuda Y."/>
            <person name="Itoh H."/>
            <person name="Senoo K."/>
        </authorList>
    </citation>
    <scope>NUCLEOTIDE SEQUENCE [LARGE SCALE GENOMIC DNA]</scope>
    <source>
        <strain evidence="2 3">DSM 12255</strain>
    </source>
</reference>
<protein>
    <submittedName>
        <fullName evidence="2">PilZ domain-containing protein</fullName>
    </submittedName>
</protein>
<dbReference type="SUPFAM" id="SSF141371">
    <property type="entry name" value="PilZ domain-like"/>
    <property type="match status" value="1"/>
</dbReference>
<dbReference type="Pfam" id="PF07238">
    <property type="entry name" value="PilZ"/>
    <property type="match status" value="1"/>
</dbReference>